<dbReference type="AlphaFoldDB" id="A0A1W1CPD1"/>
<gene>
    <name evidence="2" type="ORF">MNB_SM-4-731</name>
</gene>
<keyword evidence="1" id="KW-1133">Transmembrane helix</keyword>
<keyword evidence="1" id="KW-0812">Transmembrane</keyword>
<organism evidence="2">
    <name type="scientific">hydrothermal vent metagenome</name>
    <dbReference type="NCBI Taxonomy" id="652676"/>
    <lineage>
        <taxon>unclassified sequences</taxon>
        <taxon>metagenomes</taxon>
        <taxon>ecological metagenomes</taxon>
    </lineage>
</organism>
<evidence type="ECO:0000256" key="1">
    <source>
        <dbReference type="SAM" id="Phobius"/>
    </source>
</evidence>
<protein>
    <submittedName>
        <fullName evidence="2">Uncharacterized protein</fullName>
    </submittedName>
</protein>
<feature type="transmembrane region" description="Helical" evidence="1">
    <location>
        <begin position="12"/>
        <end position="33"/>
    </location>
</feature>
<feature type="transmembrane region" description="Helical" evidence="1">
    <location>
        <begin position="54"/>
        <end position="74"/>
    </location>
</feature>
<evidence type="ECO:0000313" key="2">
    <source>
        <dbReference type="EMBL" id="SFV67639.1"/>
    </source>
</evidence>
<keyword evidence="1" id="KW-0472">Membrane</keyword>
<proteinExistence type="predicted"/>
<name>A0A1W1CPD1_9ZZZZ</name>
<dbReference type="EMBL" id="FPHF01000097">
    <property type="protein sequence ID" value="SFV67639.1"/>
    <property type="molecule type" value="Genomic_DNA"/>
</dbReference>
<reference evidence="2" key="1">
    <citation type="submission" date="2016-10" db="EMBL/GenBank/DDBJ databases">
        <authorList>
            <person name="de Groot N.N."/>
        </authorList>
    </citation>
    <scope>NUCLEOTIDE SEQUENCE</scope>
</reference>
<accession>A0A1W1CPD1</accession>
<sequence>MDSVFEMVKLITFMMFISSVGGQAWIAVLDVVGHFSQALEKFRPAPVQDKYSRIVVVIGLMVWYLNTNEVSFVFGDWE</sequence>